<feature type="transmembrane region" description="Helical" evidence="1">
    <location>
        <begin position="77"/>
        <end position="100"/>
    </location>
</feature>
<keyword evidence="3" id="KW-1185">Reference proteome</keyword>
<evidence type="ECO:0000313" key="3">
    <source>
        <dbReference type="Proteomes" id="UP000253099"/>
    </source>
</evidence>
<dbReference type="EMBL" id="NIZT01000057">
    <property type="protein sequence ID" value="RBQ22628.1"/>
    <property type="molecule type" value="Genomic_DNA"/>
</dbReference>
<gene>
    <name evidence="2" type="ORF">ALNOE001_16850</name>
</gene>
<keyword evidence="1" id="KW-1133">Transmembrane helix</keyword>
<dbReference type="AlphaFoldDB" id="A0A366M8S3"/>
<evidence type="ECO:0000313" key="2">
    <source>
        <dbReference type="EMBL" id="RBQ22628.1"/>
    </source>
</evidence>
<keyword evidence="1" id="KW-0472">Membrane</keyword>
<reference evidence="2 3" key="1">
    <citation type="submission" date="2018-06" db="EMBL/GenBank/DDBJ databases">
        <title>Genomic insight into two independent archaeal endosymbiosis events.</title>
        <authorList>
            <person name="Lind A.E."/>
            <person name="Lewis W.H."/>
            <person name="Spang A."/>
            <person name="Guy L."/>
            <person name="Embley M.T."/>
            <person name="Ettema T.J.G."/>
        </authorList>
    </citation>
    <scope>NUCLEOTIDE SEQUENCE [LARGE SCALE GENOMIC DNA]</scope>
    <source>
        <strain evidence="2">NOE</strain>
    </source>
</reference>
<name>A0A366M8S3_9EURY</name>
<accession>A0A366M8S3</accession>
<comment type="caution">
    <text evidence="2">The sequence shown here is derived from an EMBL/GenBank/DDBJ whole genome shotgun (WGS) entry which is preliminary data.</text>
</comment>
<feature type="transmembrane region" description="Helical" evidence="1">
    <location>
        <begin position="20"/>
        <end position="44"/>
    </location>
</feature>
<keyword evidence="1" id="KW-0812">Transmembrane</keyword>
<dbReference type="Proteomes" id="UP000253099">
    <property type="component" value="Unassembled WGS sequence"/>
</dbReference>
<sequence>MIFEIFKDSFEYSLQYKTSILKLGVLLIFSLLIIPTFLGGGYSYRTISITINSFINSNDHSPSYKNLGEMLIQGVKVVLVCFIYLLSLLLIFILTNGYLFDVAFLELIFNLI</sequence>
<protein>
    <submittedName>
        <fullName evidence="2">Uncharacterized protein</fullName>
    </submittedName>
</protein>
<proteinExistence type="predicted"/>
<dbReference type="InterPro" id="IPR025098">
    <property type="entry name" value="DUF4013"/>
</dbReference>
<dbReference type="Pfam" id="PF13197">
    <property type="entry name" value="DUF4013"/>
    <property type="match status" value="1"/>
</dbReference>
<evidence type="ECO:0000256" key="1">
    <source>
        <dbReference type="SAM" id="Phobius"/>
    </source>
</evidence>
<organism evidence="2 3">
    <name type="scientific">Candidatus Methanobinarius endosymbioticus</name>
    <dbReference type="NCBI Taxonomy" id="2006182"/>
    <lineage>
        <taxon>Archaea</taxon>
        <taxon>Methanobacteriati</taxon>
        <taxon>Methanobacteriota</taxon>
        <taxon>Methanomada group</taxon>
        <taxon>Methanobacteria</taxon>
        <taxon>Methanobacteriales</taxon>
        <taxon>Methanobacteriaceae</taxon>
        <taxon>Candidatus Methanobinarius</taxon>
    </lineage>
</organism>